<proteinExistence type="predicted"/>
<name>A0A8E0RQE7_9TREM</name>
<comment type="caution">
    <text evidence="2">The sequence shown here is derived from an EMBL/GenBank/DDBJ whole genome shotgun (WGS) entry which is preliminary data.</text>
</comment>
<feature type="region of interest" description="Disordered" evidence="1">
    <location>
        <begin position="225"/>
        <end position="364"/>
    </location>
</feature>
<organism evidence="2 3">
    <name type="scientific">Fasciolopsis buskii</name>
    <dbReference type="NCBI Taxonomy" id="27845"/>
    <lineage>
        <taxon>Eukaryota</taxon>
        <taxon>Metazoa</taxon>
        <taxon>Spiralia</taxon>
        <taxon>Lophotrochozoa</taxon>
        <taxon>Platyhelminthes</taxon>
        <taxon>Trematoda</taxon>
        <taxon>Digenea</taxon>
        <taxon>Plagiorchiida</taxon>
        <taxon>Echinostomata</taxon>
        <taxon>Echinostomatoidea</taxon>
        <taxon>Fasciolidae</taxon>
        <taxon>Fasciolopsis</taxon>
    </lineage>
</organism>
<dbReference type="Proteomes" id="UP000728185">
    <property type="component" value="Unassembled WGS sequence"/>
</dbReference>
<dbReference type="OrthoDB" id="6234466at2759"/>
<feature type="compositionally biased region" description="Polar residues" evidence="1">
    <location>
        <begin position="272"/>
        <end position="324"/>
    </location>
</feature>
<gene>
    <name evidence="2" type="ORF">FBUS_10385</name>
</gene>
<feature type="compositionally biased region" description="Basic and acidic residues" evidence="1">
    <location>
        <begin position="250"/>
        <end position="260"/>
    </location>
</feature>
<dbReference type="EMBL" id="LUCM01008270">
    <property type="protein sequence ID" value="KAA0188683.1"/>
    <property type="molecule type" value="Genomic_DNA"/>
</dbReference>
<reference evidence="2" key="1">
    <citation type="submission" date="2019-05" db="EMBL/GenBank/DDBJ databases">
        <title>Annotation for the trematode Fasciolopsis buski.</title>
        <authorList>
            <person name="Choi Y.-J."/>
        </authorList>
    </citation>
    <scope>NUCLEOTIDE SEQUENCE</scope>
    <source>
        <strain evidence="2">HT</strain>
        <tissue evidence="2">Whole worm</tissue>
    </source>
</reference>
<dbReference type="AlphaFoldDB" id="A0A8E0RQE7"/>
<evidence type="ECO:0000313" key="2">
    <source>
        <dbReference type="EMBL" id="KAA0188683.1"/>
    </source>
</evidence>
<feature type="compositionally biased region" description="Basic residues" evidence="1">
    <location>
        <begin position="8"/>
        <end position="22"/>
    </location>
</feature>
<protein>
    <submittedName>
        <fullName evidence="2">Uncharacterized protein</fullName>
    </submittedName>
</protein>
<feature type="compositionally biased region" description="Polar residues" evidence="1">
    <location>
        <begin position="99"/>
        <end position="113"/>
    </location>
</feature>
<feature type="region of interest" description="Disordered" evidence="1">
    <location>
        <begin position="1"/>
        <end position="22"/>
    </location>
</feature>
<accession>A0A8E0RQE7</accession>
<evidence type="ECO:0000313" key="3">
    <source>
        <dbReference type="Proteomes" id="UP000728185"/>
    </source>
</evidence>
<keyword evidence="3" id="KW-1185">Reference proteome</keyword>
<feature type="region of interest" description="Disordered" evidence="1">
    <location>
        <begin position="68"/>
        <end position="116"/>
    </location>
</feature>
<evidence type="ECO:0000256" key="1">
    <source>
        <dbReference type="SAM" id="MobiDB-lite"/>
    </source>
</evidence>
<sequence>MGASQTKPTHKNNRNSRKLRRHDYRMVSGGSRLYGNLEPFSSMEDADSYFSGLSASVLIPLQRDSSVHSNVESSTRPVAKVNGPTANQTPKDPQRRTMRINSTSTPGVQNSPKPVTRHHSAVFNKSLIKTASVGVKPDTQQLSKCSSTAVSQQCKSQSNAHISDVCRGGRMTDNGFHSSVYPPTDSLYMMDSKASDLTNRSATLLDQRENRKVIVKNQDDLLNFSQDLRTGDMQADDRPDSPSPKVMKSTRRELTSRLSDKPPTPPPKPNLVKSSNAAIQNSSLTVRSQYANSKTVSPTNMKQTYHSPSTKQKSLTIRSNSAPRSPTMKDCAIPKPLSYSVPSSPAKPKRSGSQISSSDADRREKPTCLSRIEYTFYINDTEAYQRPFYDRRVEAVARASQCNICLHKPPPGQKPIYYKGNRVLPVTISARTMVSLKRCMARLDIQYPYFNVKAFCPPDMY</sequence>